<proteinExistence type="predicted"/>
<reference evidence="1" key="1">
    <citation type="submission" date="2020-02" db="EMBL/GenBank/DDBJ databases">
        <authorList>
            <person name="Meier V. D."/>
        </authorList>
    </citation>
    <scope>NUCLEOTIDE SEQUENCE</scope>
    <source>
        <strain evidence="1">AVDCRST_MAG93</strain>
    </source>
</reference>
<organism evidence="1">
    <name type="scientific">uncultured Chloroflexia bacterium</name>
    <dbReference type="NCBI Taxonomy" id="1672391"/>
    <lineage>
        <taxon>Bacteria</taxon>
        <taxon>Bacillati</taxon>
        <taxon>Chloroflexota</taxon>
        <taxon>Chloroflexia</taxon>
        <taxon>environmental samples</taxon>
    </lineage>
</organism>
<protein>
    <submittedName>
        <fullName evidence="1">Uncharacterized protein</fullName>
    </submittedName>
</protein>
<sequence length="46" mass="5133">MLLLSLYHHSPAQRAMPSVPWRCVVTLSMFDINEMIAGEAKSRSTG</sequence>
<accession>A0A6J4MSP5</accession>
<name>A0A6J4MSP5_9CHLR</name>
<dbReference type="EMBL" id="CADCTR010002671">
    <property type="protein sequence ID" value="CAA9365558.1"/>
    <property type="molecule type" value="Genomic_DNA"/>
</dbReference>
<gene>
    <name evidence="1" type="ORF">AVDCRST_MAG93-7946</name>
</gene>
<dbReference type="AlphaFoldDB" id="A0A6J4MSP5"/>
<evidence type="ECO:0000313" key="1">
    <source>
        <dbReference type="EMBL" id="CAA9365558.1"/>
    </source>
</evidence>